<dbReference type="PANTHER" id="PTHR30032:SF8">
    <property type="entry name" value="GERMINATION-SPECIFIC N-ACETYLMURAMOYL-L-ALANINE AMIDASE"/>
    <property type="match status" value="1"/>
</dbReference>
<dbReference type="InterPro" id="IPR051922">
    <property type="entry name" value="Bact_Sporulation_Assoc"/>
</dbReference>
<comment type="caution">
    <text evidence="1">The sequence shown here is derived from an EMBL/GenBank/DDBJ whole genome shotgun (WGS) entry which is preliminary data.</text>
</comment>
<dbReference type="Proteomes" id="UP001196843">
    <property type="component" value="Unassembled WGS sequence"/>
</dbReference>
<evidence type="ECO:0000313" key="2">
    <source>
        <dbReference type="Proteomes" id="UP001196843"/>
    </source>
</evidence>
<proteinExistence type="predicted"/>
<dbReference type="Pfam" id="PF04122">
    <property type="entry name" value="CW_binding_2"/>
    <property type="match status" value="1"/>
</dbReference>
<organism evidence="1 2">
    <name type="scientific">Microbacterium jejuense</name>
    <dbReference type="NCBI Taxonomy" id="1263637"/>
    <lineage>
        <taxon>Bacteria</taxon>
        <taxon>Bacillati</taxon>
        <taxon>Actinomycetota</taxon>
        <taxon>Actinomycetes</taxon>
        <taxon>Micrococcales</taxon>
        <taxon>Microbacteriaceae</taxon>
        <taxon>Microbacterium</taxon>
    </lineage>
</organism>
<protein>
    <submittedName>
        <fullName evidence="1">Cell wall-binding repeat-containing protein</fullName>
    </submittedName>
</protein>
<gene>
    <name evidence="1" type="ORF">JNB62_13070</name>
</gene>
<sequence length="134" mass="13687">MTQELARLRPAKIIILGSDASITDNVLTQAGAYADTVERTAGVDRYATSAAVSAATFEPGTPVAYLANGEKFPDALSGAAAAGHLGGPVLLTQQDSIPGQVTQELARLRPAKIIILGSDASITDNVLTQAGAIN</sequence>
<reference evidence="1 2" key="1">
    <citation type="journal article" date="2021" name="MBio">
        <title>Poor Competitiveness of Bradyrhizobium in Pigeon Pea Root Colonization in Indian Soils.</title>
        <authorList>
            <person name="Chalasani D."/>
            <person name="Basu A."/>
            <person name="Pullabhotla S.V.S.R.N."/>
            <person name="Jorrin B."/>
            <person name="Neal A.L."/>
            <person name="Poole P.S."/>
            <person name="Podile A.R."/>
            <person name="Tkacz A."/>
        </authorList>
    </citation>
    <scope>NUCLEOTIDE SEQUENCE [LARGE SCALE GENOMIC DNA]</scope>
    <source>
        <strain evidence="1 2">HU14</strain>
    </source>
</reference>
<dbReference type="InterPro" id="IPR007253">
    <property type="entry name" value="Cell_wall-bd_2"/>
</dbReference>
<dbReference type="EMBL" id="JAEUAW010000009">
    <property type="protein sequence ID" value="MBW9094621.1"/>
    <property type="molecule type" value="Genomic_DNA"/>
</dbReference>
<evidence type="ECO:0000313" key="1">
    <source>
        <dbReference type="EMBL" id="MBW9094621.1"/>
    </source>
</evidence>
<dbReference type="PANTHER" id="PTHR30032">
    <property type="entry name" value="N-ACETYLMURAMOYL-L-ALANINE AMIDASE-RELATED"/>
    <property type="match status" value="1"/>
</dbReference>
<accession>A0ABS7HNU2</accession>
<keyword evidence="2" id="KW-1185">Reference proteome</keyword>
<name>A0ABS7HNU2_9MICO</name>